<evidence type="ECO:0000256" key="10">
    <source>
        <dbReference type="ARBA" id="ARBA00049551"/>
    </source>
</evidence>
<protein>
    <recommendedName>
        <fullName evidence="3">NADH-ubiquinone oxidoreductase chain 4L</fullName>
    </recommendedName>
    <alternativeName>
        <fullName evidence="9">NADH dehydrogenase subunit 4L</fullName>
    </alternativeName>
</protein>
<dbReference type="Pfam" id="PF00420">
    <property type="entry name" value="Oxidored_q2"/>
    <property type="match status" value="1"/>
</dbReference>
<evidence type="ECO:0000256" key="7">
    <source>
        <dbReference type="ARBA" id="ARBA00023027"/>
    </source>
</evidence>
<evidence type="ECO:0000256" key="3">
    <source>
        <dbReference type="ARBA" id="ARBA00016612"/>
    </source>
</evidence>
<dbReference type="GO" id="GO:0016020">
    <property type="term" value="C:membrane"/>
    <property type="evidence" value="ECO:0007669"/>
    <property type="project" value="UniProtKB-SubCell"/>
</dbReference>
<accession>A0A6B9VWP2</accession>
<keyword evidence="4 11" id="KW-0812">Transmembrane</keyword>
<evidence type="ECO:0000256" key="8">
    <source>
        <dbReference type="ARBA" id="ARBA00023136"/>
    </source>
</evidence>
<feature type="transmembrane region" description="Helical" evidence="11">
    <location>
        <begin position="57"/>
        <end position="81"/>
    </location>
</feature>
<keyword evidence="7" id="KW-0520">NAD</keyword>
<geneLocation type="mitochondrion" evidence="12"/>
<gene>
    <name evidence="12" type="primary">nad4L</name>
</gene>
<keyword evidence="5" id="KW-1278">Translocase</keyword>
<evidence type="ECO:0000256" key="6">
    <source>
        <dbReference type="ARBA" id="ARBA00022989"/>
    </source>
</evidence>
<dbReference type="Gene3D" id="1.10.287.3510">
    <property type="match status" value="1"/>
</dbReference>
<evidence type="ECO:0000256" key="5">
    <source>
        <dbReference type="ARBA" id="ARBA00022967"/>
    </source>
</evidence>
<dbReference type="GO" id="GO:0008137">
    <property type="term" value="F:NADH dehydrogenase (ubiquinone) activity"/>
    <property type="evidence" value="ECO:0007669"/>
    <property type="project" value="UniProtKB-EC"/>
</dbReference>
<keyword evidence="6 11" id="KW-1133">Transmembrane helix</keyword>
<proteinExistence type="inferred from homology"/>
<comment type="subcellular location">
    <subcellularLocation>
        <location evidence="1">Membrane</location>
        <topology evidence="1">Multi-pass membrane protein</topology>
    </subcellularLocation>
</comment>
<comment type="similarity">
    <text evidence="2">Belongs to the complex I subunit 4L family.</text>
</comment>
<evidence type="ECO:0000256" key="11">
    <source>
        <dbReference type="SAM" id="Phobius"/>
    </source>
</evidence>
<comment type="catalytic activity">
    <reaction evidence="10">
        <text>a ubiquinone + NADH + 5 H(+)(in) = a ubiquinol + NAD(+) + 4 H(+)(out)</text>
        <dbReference type="Rhea" id="RHEA:29091"/>
        <dbReference type="Rhea" id="RHEA-COMP:9565"/>
        <dbReference type="Rhea" id="RHEA-COMP:9566"/>
        <dbReference type="ChEBI" id="CHEBI:15378"/>
        <dbReference type="ChEBI" id="CHEBI:16389"/>
        <dbReference type="ChEBI" id="CHEBI:17976"/>
        <dbReference type="ChEBI" id="CHEBI:57540"/>
        <dbReference type="ChEBI" id="CHEBI:57945"/>
        <dbReference type="EC" id="7.1.1.2"/>
    </reaction>
</comment>
<sequence length="96" mass="11193">MMKVLSVVIVIMYMSGMWVFCSKRKHLLIVLLSLEYMVLMTYLLLVNMLSIMDYNMYLLIMYLVFVVCEGALSLGIMVAMIRSYGNDYFGLYCLLE</sequence>
<evidence type="ECO:0000256" key="9">
    <source>
        <dbReference type="ARBA" id="ARBA00031586"/>
    </source>
</evidence>
<reference evidence="12" key="1">
    <citation type="journal article" date="2019" name="Sci. Rep.">
        <title>Mitochondrial genome characterization of the family Trigonidiidae (Orthoptera) reveals novel structural features and nad1 transcript ends.</title>
        <authorList>
            <person name="Ma C."/>
            <person name="Wang Y."/>
            <person name="Zhang L."/>
            <person name="Li J."/>
        </authorList>
    </citation>
    <scope>NUCLEOTIDE SEQUENCE</scope>
</reference>
<dbReference type="EMBL" id="MK303551">
    <property type="protein sequence ID" value="QHQ73104.1"/>
    <property type="molecule type" value="Genomic_DNA"/>
</dbReference>
<evidence type="ECO:0000313" key="12">
    <source>
        <dbReference type="EMBL" id="QHQ73104.1"/>
    </source>
</evidence>
<evidence type="ECO:0000256" key="2">
    <source>
        <dbReference type="ARBA" id="ARBA00010519"/>
    </source>
</evidence>
<feature type="transmembrane region" description="Helical" evidence="11">
    <location>
        <begin position="27"/>
        <end position="45"/>
    </location>
</feature>
<keyword evidence="8 11" id="KW-0472">Membrane</keyword>
<organism evidence="12">
    <name type="scientific">Dianemobius furumagiensis</name>
    <dbReference type="NCBI Taxonomy" id="2153487"/>
    <lineage>
        <taxon>Eukaryota</taxon>
        <taxon>Metazoa</taxon>
        <taxon>Ecdysozoa</taxon>
        <taxon>Arthropoda</taxon>
        <taxon>Hexapoda</taxon>
        <taxon>Insecta</taxon>
        <taxon>Pterygota</taxon>
        <taxon>Neoptera</taxon>
        <taxon>Polyneoptera</taxon>
        <taxon>Orthoptera</taxon>
        <taxon>Ensifera</taxon>
        <taxon>Gryllidea</taxon>
        <taxon>Grylloidea</taxon>
        <taxon>Trigonidiidae</taxon>
        <taxon>Nemobiinae</taxon>
        <taxon>Dianemobius</taxon>
    </lineage>
</organism>
<dbReference type="InterPro" id="IPR039428">
    <property type="entry name" value="NUOK/Mnh_C1-like"/>
</dbReference>
<dbReference type="AlphaFoldDB" id="A0A6B9VWP2"/>
<evidence type="ECO:0000256" key="4">
    <source>
        <dbReference type="ARBA" id="ARBA00022692"/>
    </source>
</evidence>
<name>A0A6B9VWP2_9ORTH</name>
<evidence type="ECO:0000256" key="1">
    <source>
        <dbReference type="ARBA" id="ARBA00004141"/>
    </source>
</evidence>
<keyword evidence="12" id="KW-0496">Mitochondrion</keyword>